<comment type="caution">
    <text evidence="3">The sequence shown here is derived from an EMBL/GenBank/DDBJ whole genome shotgun (WGS) entry which is preliminary data.</text>
</comment>
<dbReference type="EMBL" id="VFNV01000001">
    <property type="protein sequence ID" value="TQK76876.1"/>
    <property type="molecule type" value="Genomic_DNA"/>
</dbReference>
<evidence type="ECO:0000256" key="1">
    <source>
        <dbReference type="SAM" id="MobiDB-lite"/>
    </source>
</evidence>
<dbReference type="Proteomes" id="UP000316181">
    <property type="component" value="Unassembled WGS sequence"/>
</dbReference>
<dbReference type="InterPro" id="IPR009937">
    <property type="entry name" value="Phage_holin_3_6"/>
</dbReference>
<feature type="compositionally biased region" description="Polar residues" evidence="1">
    <location>
        <begin position="125"/>
        <end position="135"/>
    </location>
</feature>
<keyword evidence="2" id="KW-1133">Transmembrane helix</keyword>
<keyword evidence="2" id="KW-0472">Membrane</keyword>
<feature type="transmembrane region" description="Helical" evidence="2">
    <location>
        <begin position="44"/>
        <end position="66"/>
    </location>
</feature>
<evidence type="ECO:0000313" key="3">
    <source>
        <dbReference type="EMBL" id="TQK76876.1"/>
    </source>
</evidence>
<keyword evidence="2" id="KW-0812">Transmembrane</keyword>
<dbReference type="Pfam" id="PF07332">
    <property type="entry name" value="Phage_holin_3_6"/>
    <property type="match status" value="1"/>
</dbReference>
<proteinExistence type="predicted"/>
<evidence type="ECO:0000313" key="4">
    <source>
        <dbReference type="Proteomes" id="UP000316181"/>
    </source>
</evidence>
<gene>
    <name evidence="3" type="ORF">FB389_1572</name>
</gene>
<sequence>MTTPTDRPPLSAVIARAITAIVDLAKAEIAAYKNSLVVKLKESAIAIGLFAAAGVLVLLTAVYLSVAAYQGLCLAMPAWLAGLVLAAAMAVIAAALGAIGASLMKRHQVPSAGEVPAKIKDSLADSISQAQQTASAHEETPEA</sequence>
<evidence type="ECO:0000256" key="2">
    <source>
        <dbReference type="SAM" id="Phobius"/>
    </source>
</evidence>
<name>A0A542SQH8_9MICO</name>
<keyword evidence="4" id="KW-1185">Reference proteome</keyword>
<feature type="transmembrane region" description="Helical" evidence="2">
    <location>
        <begin position="78"/>
        <end position="99"/>
    </location>
</feature>
<organism evidence="3 4">
    <name type="scientific">Rarobacter incanus</name>
    <dbReference type="NCBI Taxonomy" id="153494"/>
    <lineage>
        <taxon>Bacteria</taxon>
        <taxon>Bacillati</taxon>
        <taxon>Actinomycetota</taxon>
        <taxon>Actinomycetes</taxon>
        <taxon>Micrococcales</taxon>
        <taxon>Rarobacteraceae</taxon>
        <taxon>Rarobacter</taxon>
    </lineage>
</organism>
<dbReference type="AlphaFoldDB" id="A0A542SQH8"/>
<protein>
    <submittedName>
        <fullName evidence="3">Putative superfamily III holin-X</fullName>
    </submittedName>
</protein>
<reference evidence="3 4" key="1">
    <citation type="submission" date="2019-06" db="EMBL/GenBank/DDBJ databases">
        <title>Sequencing the genomes of 1000 actinobacteria strains.</title>
        <authorList>
            <person name="Klenk H.-P."/>
        </authorList>
    </citation>
    <scope>NUCLEOTIDE SEQUENCE [LARGE SCALE GENOMIC DNA]</scope>
    <source>
        <strain evidence="3 4">DSM 10596</strain>
    </source>
</reference>
<feature type="region of interest" description="Disordered" evidence="1">
    <location>
        <begin position="124"/>
        <end position="143"/>
    </location>
</feature>
<dbReference type="RefSeq" id="WP_142112444.1">
    <property type="nucleotide sequence ID" value="NZ_BAAATB010000004.1"/>
</dbReference>
<accession>A0A542SQH8</accession>